<evidence type="ECO:0000313" key="1">
    <source>
        <dbReference type="EMBL" id="RBO90360.1"/>
    </source>
</evidence>
<dbReference type="EMBL" id="QNRE01000006">
    <property type="protein sequence ID" value="RBO90360.1"/>
    <property type="molecule type" value="Genomic_DNA"/>
</dbReference>
<name>A0A366DJV9_9NOCA</name>
<evidence type="ECO:0000313" key="2">
    <source>
        <dbReference type="Proteomes" id="UP000252586"/>
    </source>
</evidence>
<reference evidence="1 2" key="1">
    <citation type="submission" date="2018-06" db="EMBL/GenBank/DDBJ databases">
        <title>Genomic Encyclopedia of Type Strains, Phase IV (KMG-IV): sequencing the most valuable type-strain genomes for metagenomic binning, comparative biology and taxonomic classification.</title>
        <authorList>
            <person name="Goeker M."/>
        </authorList>
    </citation>
    <scope>NUCLEOTIDE SEQUENCE [LARGE SCALE GENOMIC DNA]</scope>
    <source>
        <strain evidence="1 2">DSM 44599</strain>
    </source>
</reference>
<dbReference type="AlphaFoldDB" id="A0A366DJV9"/>
<accession>A0A366DJV9</accession>
<proteinExistence type="predicted"/>
<keyword evidence="2" id="KW-1185">Reference proteome</keyword>
<protein>
    <submittedName>
        <fullName evidence="1">Uncharacterized protein</fullName>
    </submittedName>
</protein>
<dbReference type="STRING" id="1210090.GCA_001613185_06390"/>
<dbReference type="Proteomes" id="UP000252586">
    <property type="component" value="Unassembled WGS sequence"/>
</dbReference>
<gene>
    <name evidence="1" type="ORF">DFR74_106246</name>
</gene>
<comment type="caution">
    <text evidence="1">The sequence shown here is derived from an EMBL/GenBank/DDBJ whole genome shotgun (WGS) entry which is preliminary data.</text>
</comment>
<organism evidence="1 2">
    <name type="scientific">Nocardia puris</name>
    <dbReference type="NCBI Taxonomy" id="208602"/>
    <lineage>
        <taxon>Bacteria</taxon>
        <taxon>Bacillati</taxon>
        <taxon>Actinomycetota</taxon>
        <taxon>Actinomycetes</taxon>
        <taxon>Mycobacteriales</taxon>
        <taxon>Nocardiaceae</taxon>
        <taxon>Nocardia</taxon>
    </lineage>
</organism>
<sequence length="64" mass="7477">MHGCEFCGVEEQVLGRGVSLTDAMLLAECDARRPLRWRRAVETEEWPLHADPEDGSFDYYIHRR</sequence>